<evidence type="ECO:0000313" key="4">
    <source>
        <dbReference type="EMBL" id="KIW62654.1"/>
    </source>
</evidence>
<dbReference type="STRING" id="5601.A0A0D2FRL8"/>
<keyword evidence="1" id="KW-0677">Repeat</keyword>
<name>A0A0D2FRL8_9EURO</name>
<evidence type="ECO:0000256" key="2">
    <source>
        <dbReference type="ARBA" id="ARBA00023043"/>
    </source>
</evidence>
<dbReference type="SMART" id="SM00248">
    <property type="entry name" value="ANK"/>
    <property type="match status" value="2"/>
</dbReference>
<dbReference type="Gene3D" id="1.25.40.20">
    <property type="entry name" value="Ankyrin repeat-containing domain"/>
    <property type="match status" value="1"/>
</dbReference>
<dbReference type="HOGENOM" id="CLU_000134_45_5_1"/>
<proteinExistence type="predicted"/>
<gene>
    <name evidence="4" type="ORF">PV04_10811</name>
</gene>
<dbReference type="Pfam" id="PF13637">
    <property type="entry name" value="Ank_4"/>
    <property type="match status" value="1"/>
</dbReference>
<dbReference type="EMBL" id="KN846963">
    <property type="protein sequence ID" value="KIW62654.1"/>
    <property type="molecule type" value="Genomic_DNA"/>
</dbReference>
<dbReference type="PROSITE" id="PS50297">
    <property type="entry name" value="ANK_REP_REGION"/>
    <property type="match status" value="1"/>
</dbReference>
<dbReference type="AlphaFoldDB" id="A0A0D2FRL8"/>
<feature type="repeat" description="ANK" evidence="3">
    <location>
        <begin position="20"/>
        <end position="52"/>
    </location>
</feature>
<dbReference type="SUPFAM" id="SSF48403">
    <property type="entry name" value="Ankyrin repeat"/>
    <property type="match status" value="1"/>
</dbReference>
<reference evidence="4 5" key="1">
    <citation type="submission" date="2015-01" db="EMBL/GenBank/DDBJ databases">
        <title>The Genome Sequence of Capronia semiimmersa CBS27337.</title>
        <authorList>
            <consortium name="The Broad Institute Genomics Platform"/>
            <person name="Cuomo C."/>
            <person name="de Hoog S."/>
            <person name="Gorbushina A."/>
            <person name="Stielow B."/>
            <person name="Teixiera M."/>
            <person name="Abouelleil A."/>
            <person name="Chapman S.B."/>
            <person name="Priest M."/>
            <person name="Young S.K."/>
            <person name="Wortman J."/>
            <person name="Nusbaum C."/>
            <person name="Birren B."/>
        </authorList>
    </citation>
    <scope>NUCLEOTIDE SEQUENCE [LARGE SCALE GENOMIC DNA]</scope>
    <source>
        <strain evidence="4 5">CBS 27337</strain>
    </source>
</reference>
<evidence type="ECO:0000256" key="3">
    <source>
        <dbReference type="PROSITE-ProRule" id="PRU00023"/>
    </source>
</evidence>
<dbReference type="InterPro" id="IPR036770">
    <property type="entry name" value="Ankyrin_rpt-contain_sf"/>
</dbReference>
<evidence type="ECO:0000313" key="5">
    <source>
        <dbReference type="Proteomes" id="UP000054266"/>
    </source>
</evidence>
<keyword evidence="5" id="KW-1185">Reference proteome</keyword>
<dbReference type="PROSITE" id="PS50088">
    <property type="entry name" value="ANK_REPEAT"/>
    <property type="match status" value="2"/>
</dbReference>
<dbReference type="PANTHER" id="PTHR24171">
    <property type="entry name" value="ANKYRIN REPEAT DOMAIN-CONTAINING PROTEIN 39-RELATED"/>
    <property type="match status" value="1"/>
</dbReference>
<evidence type="ECO:0000256" key="1">
    <source>
        <dbReference type="ARBA" id="ARBA00022737"/>
    </source>
</evidence>
<protein>
    <submittedName>
        <fullName evidence="4">Uncharacterized protein</fullName>
    </submittedName>
</protein>
<dbReference type="Proteomes" id="UP000054266">
    <property type="component" value="Unassembled WGS sequence"/>
</dbReference>
<accession>A0A0D2FRL8</accession>
<feature type="repeat" description="ANK" evidence="3">
    <location>
        <begin position="53"/>
        <end position="85"/>
    </location>
</feature>
<organism evidence="4 5">
    <name type="scientific">Phialophora macrospora</name>
    <dbReference type="NCBI Taxonomy" id="1851006"/>
    <lineage>
        <taxon>Eukaryota</taxon>
        <taxon>Fungi</taxon>
        <taxon>Dikarya</taxon>
        <taxon>Ascomycota</taxon>
        <taxon>Pezizomycotina</taxon>
        <taxon>Eurotiomycetes</taxon>
        <taxon>Chaetothyriomycetidae</taxon>
        <taxon>Chaetothyriales</taxon>
        <taxon>Herpotrichiellaceae</taxon>
        <taxon>Phialophora</taxon>
    </lineage>
</organism>
<keyword evidence="2 3" id="KW-0040">ANK repeat</keyword>
<sequence length="98" mass="10642">MDVVLYLIDHGADVNSPDYHERTLLHWAAKHGSETAVRALASKGPDLDASDRWGRTPLMWAIECTDGAVVKLLLELGPKVHTKTQNNASALHVAVFAG</sequence>
<dbReference type="InterPro" id="IPR002110">
    <property type="entry name" value="Ankyrin_rpt"/>
</dbReference>